<name>F6D2Z3_METPW</name>
<protein>
    <recommendedName>
        <fullName evidence="3">CARDB domain-containing protein</fullName>
    </recommendedName>
</protein>
<dbReference type="eggNOG" id="arCOG02082">
    <property type="taxonomic scope" value="Archaea"/>
</dbReference>
<proteinExistence type="predicted"/>
<organism evidence="1 2">
    <name type="scientific">Methanobacterium paludis (strain DSM 25820 / JCM 18151 / SWAN1)</name>
    <dbReference type="NCBI Taxonomy" id="868131"/>
    <lineage>
        <taxon>Archaea</taxon>
        <taxon>Methanobacteriati</taxon>
        <taxon>Methanobacteriota</taxon>
        <taxon>Methanomada group</taxon>
        <taxon>Methanobacteria</taxon>
        <taxon>Methanobacteriales</taxon>
        <taxon>Methanobacteriaceae</taxon>
        <taxon>Methanobacterium</taxon>
    </lineage>
</organism>
<evidence type="ECO:0000313" key="1">
    <source>
        <dbReference type="EMBL" id="AEG19122.1"/>
    </source>
</evidence>
<dbReference type="KEGG" id="mew:MSWAN_2114"/>
<sequence>MDRKITILVLVIFICLIAGAAAIVFTTNTVNDGIAQEQNTTQTNESNTSNTTVSGIQVLATQKGPSTAHKGENITINYTIANTGSQTVYNVKALDQNFDKTLGTLKSGESKNFQYIIHIPTDKEVQEDFSSNATVSNPFYIGGFAVTYTDAKGSTYSLNANKLEIKLV</sequence>
<dbReference type="HOGENOM" id="CLU_1623466_0_0_2"/>
<evidence type="ECO:0008006" key="3">
    <source>
        <dbReference type="Google" id="ProtNLM"/>
    </source>
</evidence>
<dbReference type="OrthoDB" id="81613at2157"/>
<dbReference type="AlphaFoldDB" id="F6D2Z3"/>
<dbReference type="EMBL" id="CP002772">
    <property type="protein sequence ID" value="AEG19122.1"/>
    <property type="molecule type" value="Genomic_DNA"/>
</dbReference>
<reference evidence="1 2" key="1">
    <citation type="journal article" date="2014" name="Int. J. Syst. Evol. Microbiol.">
        <title>Methanobacterium paludis sp. nov. and a novel strain of Methanobacterium lacus isolated from northern peatlands.</title>
        <authorList>
            <person name="Cadillo-Quiroz H."/>
            <person name="Brauer S.L."/>
            <person name="Goodson N."/>
            <person name="Yavitt J.B."/>
            <person name="Zinder S.H."/>
        </authorList>
    </citation>
    <scope>NUCLEOTIDE SEQUENCE [LARGE SCALE GENOMIC DNA]</scope>
    <source>
        <strain evidence="2">DSM 25820 / JCM 18151 / SWAN1</strain>
    </source>
</reference>
<dbReference type="GeneID" id="10669637"/>
<dbReference type="RefSeq" id="WP_013826621.1">
    <property type="nucleotide sequence ID" value="NC_015574.1"/>
</dbReference>
<dbReference type="Proteomes" id="UP000009231">
    <property type="component" value="Chromosome"/>
</dbReference>
<evidence type="ECO:0000313" key="2">
    <source>
        <dbReference type="Proteomes" id="UP000009231"/>
    </source>
</evidence>
<keyword evidence="2" id="KW-1185">Reference proteome</keyword>
<dbReference type="Pfam" id="PF05753">
    <property type="entry name" value="TRAP_beta"/>
    <property type="match status" value="1"/>
</dbReference>
<gene>
    <name evidence="1" type="ordered locus">MSWAN_2114</name>
</gene>
<accession>F6D2Z3</accession>